<organism evidence="5 6">
    <name type="scientific">Owenia fusiformis</name>
    <name type="common">Polychaete worm</name>
    <dbReference type="NCBI Taxonomy" id="6347"/>
    <lineage>
        <taxon>Eukaryota</taxon>
        <taxon>Metazoa</taxon>
        <taxon>Spiralia</taxon>
        <taxon>Lophotrochozoa</taxon>
        <taxon>Annelida</taxon>
        <taxon>Polychaeta</taxon>
        <taxon>Sedentaria</taxon>
        <taxon>Canalipalpata</taxon>
        <taxon>Sabellida</taxon>
        <taxon>Oweniida</taxon>
        <taxon>Oweniidae</taxon>
        <taxon>Owenia</taxon>
    </lineage>
</organism>
<dbReference type="AlphaFoldDB" id="A0A8S4PWU8"/>
<evidence type="ECO:0000313" key="6">
    <source>
        <dbReference type="Proteomes" id="UP000749559"/>
    </source>
</evidence>
<feature type="chain" id="PRO_5035786771" description="Glyoxalase domain-containing protein 5" evidence="3">
    <location>
        <begin position="23"/>
        <end position="507"/>
    </location>
</feature>
<dbReference type="InterPro" id="IPR050383">
    <property type="entry name" value="GlyoxalaseI/FosfomycinResist"/>
</dbReference>
<dbReference type="PANTHER" id="PTHR21366:SF14">
    <property type="entry name" value="GLYOXALASE DOMAIN-CONTAINING PROTEIN 5"/>
    <property type="match status" value="1"/>
</dbReference>
<evidence type="ECO:0000259" key="4">
    <source>
        <dbReference type="Pfam" id="PF00903"/>
    </source>
</evidence>
<dbReference type="Pfam" id="PF00903">
    <property type="entry name" value="Glyoxalase"/>
    <property type="match status" value="1"/>
</dbReference>
<evidence type="ECO:0000256" key="1">
    <source>
        <dbReference type="ARBA" id="ARBA00010363"/>
    </source>
</evidence>
<dbReference type="EMBL" id="CAIIXF020000010">
    <property type="protein sequence ID" value="CAH1797766.1"/>
    <property type="molecule type" value="Genomic_DNA"/>
</dbReference>
<evidence type="ECO:0000256" key="2">
    <source>
        <dbReference type="ARBA" id="ARBA00040140"/>
    </source>
</evidence>
<comment type="caution">
    <text evidence="5">The sequence shown here is derived from an EMBL/GenBank/DDBJ whole genome shotgun (WGS) entry which is preliminary data.</text>
</comment>
<evidence type="ECO:0000313" key="5">
    <source>
        <dbReference type="EMBL" id="CAH1797766.1"/>
    </source>
</evidence>
<dbReference type="OrthoDB" id="6080597at2759"/>
<keyword evidence="3" id="KW-0732">Signal</keyword>
<keyword evidence="6" id="KW-1185">Reference proteome</keyword>
<feature type="signal peptide" evidence="3">
    <location>
        <begin position="1"/>
        <end position="22"/>
    </location>
</feature>
<dbReference type="InterPro" id="IPR004360">
    <property type="entry name" value="Glyas_Fos-R_dOase_dom"/>
</dbReference>
<evidence type="ECO:0000256" key="3">
    <source>
        <dbReference type="SAM" id="SignalP"/>
    </source>
</evidence>
<dbReference type="SUPFAM" id="SSF54593">
    <property type="entry name" value="Glyoxalase/Bleomycin resistance protein/Dihydroxybiphenyl dioxygenase"/>
    <property type="match status" value="1"/>
</dbReference>
<dbReference type="Proteomes" id="UP000749559">
    <property type="component" value="Unassembled WGS sequence"/>
</dbReference>
<protein>
    <recommendedName>
        <fullName evidence="2">Glyoxalase domain-containing protein 5</fullName>
    </recommendedName>
</protein>
<feature type="domain" description="Glyoxalase/fosfomycin resistance/dioxygenase" evidence="4">
    <location>
        <begin position="31"/>
        <end position="173"/>
    </location>
</feature>
<name>A0A8S4PWU8_OWEFU</name>
<dbReference type="InterPro" id="IPR029068">
    <property type="entry name" value="Glyas_Bleomycin-R_OHBP_Dase"/>
</dbReference>
<gene>
    <name evidence="5" type="ORF">OFUS_LOCUS21993</name>
</gene>
<reference evidence="5" key="1">
    <citation type="submission" date="2022-03" db="EMBL/GenBank/DDBJ databases">
        <authorList>
            <person name="Martin C."/>
        </authorList>
    </citation>
    <scope>NUCLEOTIDE SEQUENCE</scope>
</reference>
<dbReference type="Gene3D" id="3.10.180.10">
    <property type="entry name" value="2,3-Dihydroxybiphenyl 1,2-Dioxygenase, domain 1"/>
    <property type="match status" value="2"/>
</dbReference>
<proteinExistence type="inferred from homology"/>
<dbReference type="PANTHER" id="PTHR21366">
    <property type="entry name" value="GLYOXALASE FAMILY PROTEIN"/>
    <property type="match status" value="1"/>
</dbReference>
<sequence>MVAFKVVRFAKLLLLVSHVVEGSKLNKLHGVSHVGITTEDLDISTRFYTDILGGKLLSQISEHGLFGDNIYQGMFAKELKDAEEKGVNPESLGVPDISKNGNYQVRWNWVLFDNLMVQLLNFSPRSKADIRSEDYDDQEMVRKSSPAYIAAPHLAFWVQDDTDLREYVMELERRSNAAGFEKIKCSRLTEIENEEDRYRVPIEAFASVYDGEDSMGGGGQGWVYCKGPNGEQIEFIKFAKSSGDKIRDAFCARKSLTTKIYPAYKDNKYKRNVGFPGQLYGLHHIGIRTSSLDESIDFFSGILGGTLMEELKGDHFFGSALQNALFQTEMIKARQTNANYDDLGIGDFVKSDLELSLRFVLFDNFILEQLMYARKGDETKGYNPRHEKSSPALINNMQIGLQLHNDVKMDDFIDNVLKKSKSKFGKVIANPIVDDPKLNGYKFAFVKGPMGEQLVFSQFTGKMADIIKSEMLAYGSLSTAYEETNPWTWEGFKEPCSEAADTGHTEL</sequence>
<accession>A0A8S4PWU8</accession>
<comment type="similarity">
    <text evidence="1">Belongs to the glyoxalase I family.</text>
</comment>